<dbReference type="InterPro" id="IPR006686">
    <property type="entry name" value="MscS_channel_CS"/>
</dbReference>
<evidence type="ECO:0000259" key="9">
    <source>
        <dbReference type="Pfam" id="PF21082"/>
    </source>
</evidence>
<feature type="transmembrane region" description="Helical" evidence="7">
    <location>
        <begin position="622"/>
        <end position="644"/>
    </location>
</feature>
<dbReference type="RefSeq" id="WP_066776651.1">
    <property type="nucleotide sequence ID" value="NZ_BMIP01000002.1"/>
</dbReference>
<dbReference type="EMBL" id="BMIP01000002">
    <property type="protein sequence ID" value="GGD62409.1"/>
    <property type="molecule type" value="Genomic_DNA"/>
</dbReference>
<name>A0A916YVK9_9SPHN</name>
<dbReference type="InterPro" id="IPR023408">
    <property type="entry name" value="MscS_beta-dom_sf"/>
</dbReference>
<accession>A0A916YVK9</accession>
<reference evidence="10" key="2">
    <citation type="submission" date="2020-09" db="EMBL/GenBank/DDBJ databases">
        <authorList>
            <person name="Sun Q."/>
            <person name="Zhou Y."/>
        </authorList>
    </citation>
    <scope>NUCLEOTIDE SEQUENCE</scope>
    <source>
        <strain evidence="10">CGMCC 1.15360</strain>
    </source>
</reference>
<evidence type="ECO:0000256" key="3">
    <source>
        <dbReference type="ARBA" id="ARBA00022475"/>
    </source>
</evidence>
<dbReference type="InterPro" id="IPR011014">
    <property type="entry name" value="MscS_channel_TM-2"/>
</dbReference>
<sequence>MRKRIVMAGRFMALRVLIMGMILILLPGIAAAQTVAPASPASQQPASSQQPTASQQEVEAIFAAFDEDADKARQFLSQLGEVDGEPSIDQIAKLTELRNAVARDRDRALSLASRGTMTSRILEAQIDALGPPPAEGESEPAIVAARREALQEQQGIVTAPAIRLREASARASVIVTAIDARIRAMKRARLIERGLSFIDPRLWYRTVVEIGNAVTVGKRNAAQNLGKYGVLDQIAAFAVAIALIAGAPLVGMFLWRKLSARLSRRVLEEGSVAKKLLVSVLQDALAGLIFALALIAMTVALMIFLLPIVPVEALVAIVVSVMLAGILLGIAQWIGRGVLMSPFPELRLVTLPPARADMALAAIRQMAIVLGAELVISALEKAGFIGSNFARFASAALVAVGAWLLWQLANYLREGRKYYDERRAMEPGGDAPGLDFATPISRLMKLFAIIAIGAAVVGYELIARFFFASSLLSLSLVGMAVYLHRSFVLVVNAFAKGSMARFRRGLHLLPLLTGLILTIAVIALLAIIWGYEPSEIADAFIMLRTGIEFGEIRISAGDIVTFAAVFFIGFFITRWLQRFLKLSIMPEFGMDTGAEAAILTFIGYIGIFLAALIAIATTGLDLSSLAFVAGALSVGLGFGLQSVVENFTSGILLLIERPIKVGDWIEVGEHSGIVRKIAVRSTHIETFDRHQIIVPNSQLISGVVKNRSFSTGPARIVVPVGVAYGSDLDRVQEILLDIAKANESVLEFPEPAVAMEGFGDSSINVKILAFVHQATDGAPTASALNFAIARRFAEEGIEIPFPQRDLHVKNWPPRTDEAPA</sequence>
<keyword evidence="4 7" id="KW-0812">Transmembrane</keyword>
<dbReference type="OrthoDB" id="9799209at2"/>
<feature type="transmembrane region" description="Helical" evidence="7">
    <location>
        <begin position="389"/>
        <end position="409"/>
    </location>
</feature>
<dbReference type="Gene3D" id="2.30.30.60">
    <property type="match status" value="1"/>
</dbReference>
<feature type="transmembrane region" description="Helical" evidence="7">
    <location>
        <begin position="284"/>
        <end position="308"/>
    </location>
</feature>
<evidence type="ECO:0000313" key="10">
    <source>
        <dbReference type="EMBL" id="GGD62409.1"/>
    </source>
</evidence>
<dbReference type="InterPro" id="IPR052702">
    <property type="entry name" value="MscS-like_channel"/>
</dbReference>
<dbReference type="GO" id="GO:0008381">
    <property type="term" value="F:mechanosensitive monoatomic ion channel activity"/>
    <property type="evidence" value="ECO:0007669"/>
    <property type="project" value="UniProtKB-ARBA"/>
</dbReference>
<dbReference type="Proteomes" id="UP000612349">
    <property type="component" value="Unassembled WGS sequence"/>
</dbReference>
<dbReference type="InterPro" id="IPR011066">
    <property type="entry name" value="MscS_channel_C_sf"/>
</dbReference>
<protein>
    <submittedName>
        <fullName evidence="10">Mechanosensitive ion channel protein MscS</fullName>
    </submittedName>
</protein>
<comment type="caution">
    <text evidence="10">The sequence shown here is derived from an EMBL/GenBank/DDBJ whole genome shotgun (WGS) entry which is preliminary data.</text>
</comment>
<dbReference type="GO" id="GO:0005886">
    <property type="term" value="C:plasma membrane"/>
    <property type="evidence" value="ECO:0007669"/>
    <property type="project" value="UniProtKB-SubCell"/>
</dbReference>
<dbReference type="SUPFAM" id="SSF82861">
    <property type="entry name" value="Mechanosensitive channel protein MscS (YggB), transmembrane region"/>
    <property type="match status" value="1"/>
</dbReference>
<dbReference type="SUPFAM" id="SSF50182">
    <property type="entry name" value="Sm-like ribonucleoproteins"/>
    <property type="match status" value="1"/>
</dbReference>
<proteinExistence type="inferred from homology"/>
<comment type="subcellular location">
    <subcellularLocation>
        <location evidence="1">Cell membrane</location>
        <topology evidence="1">Multi-pass membrane protein</topology>
    </subcellularLocation>
</comment>
<dbReference type="SUPFAM" id="SSF82689">
    <property type="entry name" value="Mechanosensitive channel protein MscS (YggB), C-terminal domain"/>
    <property type="match status" value="1"/>
</dbReference>
<evidence type="ECO:0000256" key="6">
    <source>
        <dbReference type="ARBA" id="ARBA00023136"/>
    </source>
</evidence>
<feature type="transmembrane region" description="Helical" evidence="7">
    <location>
        <begin position="473"/>
        <end position="495"/>
    </location>
</feature>
<evidence type="ECO:0000256" key="4">
    <source>
        <dbReference type="ARBA" id="ARBA00022692"/>
    </source>
</evidence>
<dbReference type="Pfam" id="PF21082">
    <property type="entry name" value="MS_channel_3rd"/>
    <property type="match status" value="1"/>
</dbReference>
<evidence type="ECO:0000313" key="11">
    <source>
        <dbReference type="Proteomes" id="UP000612349"/>
    </source>
</evidence>
<dbReference type="PANTHER" id="PTHR30347:SF1">
    <property type="entry name" value="MECHANOSENSITIVE CHANNEL MSCK"/>
    <property type="match status" value="1"/>
</dbReference>
<feature type="transmembrane region" description="Helical" evidence="7">
    <location>
        <begin position="234"/>
        <end position="255"/>
    </location>
</feature>
<keyword evidence="3" id="KW-1003">Cell membrane</keyword>
<evidence type="ECO:0000256" key="1">
    <source>
        <dbReference type="ARBA" id="ARBA00004651"/>
    </source>
</evidence>
<keyword evidence="11" id="KW-1185">Reference proteome</keyword>
<evidence type="ECO:0000256" key="7">
    <source>
        <dbReference type="SAM" id="Phobius"/>
    </source>
</evidence>
<feature type="transmembrane region" description="Helical" evidence="7">
    <location>
        <begin position="507"/>
        <end position="532"/>
    </location>
</feature>
<comment type="similarity">
    <text evidence="2">Belongs to the MscS (TC 1.A.23) family.</text>
</comment>
<keyword evidence="5 7" id="KW-1133">Transmembrane helix</keyword>
<dbReference type="Gene3D" id="3.30.70.100">
    <property type="match status" value="1"/>
</dbReference>
<dbReference type="InterPro" id="IPR010920">
    <property type="entry name" value="LSM_dom_sf"/>
</dbReference>
<evidence type="ECO:0000259" key="8">
    <source>
        <dbReference type="Pfam" id="PF00924"/>
    </source>
</evidence>
<dbReference type="AlphaFoldDB" id="A0A916YVK9"/>
<feature type="domain" description="Mechanosensitive ion channel MscS" evidence="8">
    <location>
        <begin position="643"/>
        <end position="707"/>
    </location>
</feature>
<dbReference type="Pfam" id="PF00924">
    <property type="entry name" value="MS_channel_2nd"/>
    <property type="match status" value="1"/>
</dbReference>
<evidence type="ECO:0000256" key="5">
    <source>
        <dbReference type="ARBA" id="ARBA00022989"/>
    </source>
</evidence>
<dbReference type="InterPro" id="IPR049278">
    <property type="entry name" value="MS_channel_C"/>
</dbReference>
<dbReference type="InterPro" id="IPR006685">
    <property type="entry name" value="MscS_channel_2nd"/>
</dbReference>
<keyword evidence="6 7" id="KW-0472">Membrane</keyword>
<gene>
    <name evidence="10" type="ORF">GCM10010990_09790</name>
</gene>
<feature type="domain" description="Mechanosensitive ion channel MscS C-terminal" evidence="9">
    <location>
        <begin position="716"/>
        <end position="799"/>
    </location>
</feature>
<feature type="transmembrane region" description="Helical" evidence="7">
    <location>
        <begin position="356"/>
        <end position="377"/>
    </location>
</feature>
<reference evidence="10" key="1">
    <citation type="journal article" date="2014" name="Int. J. Syst. Evol. Microbiol.">
        <title>Complete genome sequence of Corynebacterium casei LMG S-19264T (=DSM 44701T), isolated from a smear-ripened cheese.</title>
        <authorList>
            <consortium name="US DOE Joint Genome Institute (JGI-PGF)"/>
            <person name="Walter F."/>
            <person name="Albersmeier A."/>
            <person name="Kalinowski J."/>
            <person name="Ruckert C."/>
        </authorList>
    </citation>
    <scope>NUCLEOTIDE SEQUENCE</scope>
    <source>
        <strain evidence="10">CGMCC 1.15360</strain>
    </source>
</reference>
<feature type="transmembrane region" description="Helical" evidence="7">
    <location>
        <begin position="552"/>
        <end position="576"/>
    </location>
</feature>
<feature type="transmembrane region" description="Helical" evidence="7">
    <location>
        <begin position="446"/>
        <end position="467"/>
    </location>
</feature>
<feature type="transmembrane region" description="Helical" evidence="7">
    <location>
        <begin position="596"/>
        <end position="616"/>
    </location>
</feature>
<dbReference type="Gene3D" id="1.10.287.1260">
    <property type="match status" value="1"/>
</dbReference>
<dbReference type="PANTHER" id="PTHR30347">
    <property type="entry name" value="POTASSIUM CHANNEL RELATED"/>
    <property type="match status" value="1"/>
</dbReference>
<dbReference type="PROSITE" id="PS01246">
    <property type="entry name" value="UPF0003"/>
    <property type="match status" value="1"/>
</dbReference>
<feature type="transmembrane region" description="Helical" evidence="7">
    <location>
        <begin position="314"/>
        <end position="335"/>
    </location>
</feature>
<organism evidence="10 11">
    <name type="scientific">Croceicoccus mobilis</name>
    <dbReference type="NCBI Taxonomy" id="1703339"/>
    <lineage>
        <taxon>Bacteria</taxon>
        <taxon>Pseudomonadati</taxon>
        <taxon>Pseudomonadota</taxon>
        <taxon>Alphaproteobacteria</taxon>
        <taxon>Sphingomonadales</taxon>
        <taxon>Erythrobacteraceae</taxon>
        <taxon>Croceicoccus</taxon>
    </lineage>
</organism>
<evidence type="ECO:0000256" key="2">
    <source>
        <dbReference type="ARBA" id="ARBA00008017"/>
    </source>
</evidence>